<reference evidence="1 2" key="1">
    <citation type="submission" date="2018-08" db="EMBL/GenBank/DDBJ databases">
        <title>Genomic Encyclopedia of Archaeal and Bacterial Type Strains, Phase II (KMG-II): from individual species to whole genera.</title>
        <authorList>
            <person name="Goeker M."/>
        </authorList>
    </citation>
    <scope>NUCLEOTIDE SEQUENCE [LARGE SCALE GENOMIC DNA]</scope>
    <source>
        <strain evidence="1 2">DSM 17905</strain>
    </source>
</reference>
<accession>A0A3D9UDN6</accession>
<dbReference type="AlphaFoldDB" id="A0A3D9UDN6"/>
<evidence type="ECO:0000313" key="2">
    <source>
        <dbReference type="Proteomes" id="UP000256294"/>
    </source>
</evidence>
<sequence length="163" mass="18354">MTMLKERQHMLIRAMNDQNHLMQPISKEKLQFLGEAFGWDQLADDINYLIKVGLINHDAIHFNDDGSYGFNPDAMALTATGIEYVNMDTIDDEINSINIKIHKNILEKFETIINGVNLPDTEKKHILQLVKDNGVEAVVGKCVDILFVNTSLATAVLSELTKN</sequence>
<proteinExistence type="predicted"/>
<dbReference type="RefSeq" id="WP_115826627.1">
    <property type="nucleotide sequence ID" value="NZ_QTUB01000001.1"/>
</dbReference>
<organism evidence="1 2">
    <name type="scientific">Xenorhabdus cabanillasii</name>
    <dbReference type="NCBI Taxonomy" id="351673"/>
    <lineage>
        <taxon>Bacteria</taxon>
        <taxon>Pseudomonadati</taxon>
        <taxon>Pseudomonadota</taxon>
        <taxon>Gammaproteobacteria</taxon>
        <taxon>Enterobacterales</taxon>
        <taxon>Morganellaceae</taxon>
        <taxon>Xenorhabdus</taxon>
    </lineage>
</organism>
<keyword evidence="2" id="KW-1185">Reference proteome</keyword>
<dbReference type="Proteomes" id="UP000256294">
    <property type="component" value="Unassembled WGS sequence"/>
</dbReference>
<gene>
    <name evidence="1" type="ORF">BDD26_2412</name>
</gene>
<dbReference type="EMBL" id="QTUB01000001">
    <property type="protein sequence ID" value="REF27608.1"/>
    <property type="molecule type" value="Genomic_DNA"/>
</dbReference>
<protein>
    <submittedName>
        <fullName evidence="1">Uncharacterized protein</fullName>
    </submittedName>
</protein>
<evidence type="ECO:0000313" key="1">
    <source>
        <dbReference type="EMBL" id="REF27608.1"/>
    </source>
</evidence>
<name>A0A3D9UDN6_9GAMM</name>
<comment type="caution">
    <text evidence="1">The sequence shown here is derived from an EMBL/GenBank/DDBJ whole genome shotgun (WGS) entry which is preliminary data.</text>
</comment>